<comment type="similarity">
    <text evidence="2">Belongs to the WD repeat SWD2 family.</text>
</comment>
<keyword evidence="5" id="KW-0539">Nucleus</keyword>
<dbReference type="SMART" id="SM00320">
    <property type="entry name" value="WD40"/>
    <property type="match status" value="5"/>
</dbReference>
<feature type="region of interest" description="Disordered" evidence="7">
    <location>
        <begin position="36"/>
        <end position="59"/>
    </location>
</feature>
<dbReference type="InParanoid" id="A0A409VUX3"/>
<dbReference type="SUPFAM" id="SSF50978">
    <property type="entry name" value="WD40 repeat-like"/>
    <property type="match status" value="1"/>
</dbReference>
<dbReference type="PANTHER" id="PTHR19861:SF0">
    <property type="entry name" value="WD REPEAT-CONTAINING PROTEIN 82"/>
    <property type="match status" value="1"/>
</dbReference>
<dbReference type="PROSITE" id="PS00678">
    <property type="entry name" value="WD_REPEATS_1"/>
    <property type="match status" value="1"/>
</dbReference>
<dbReference type="FunCoup" id="A0A409VUX3">
    <property type="interactions" value="548"/>
</dbReference>
<feature type="repeat" description="WD" evidence="6">
    <location>
        <begin position="139"/>
        <end position="174"/>
    </location>
</feature>
<evidence type="ECO:0000256" key="7">
    <source>
        <dbReference type="SAM" id="MobiDB-lite"/>
    </source>
</evidence>
<dbReference type="InterPro" id="IPR036322">
    <property type="entry name" value="WD40_repeat_dom_sf"/>
</dbReference>
<sequence length="419" mass="46416">MPPHPSSSNGNQSNTTIVLNNQIVGKLKPAKIFKGAVEPSPSTSAGTPTQRTTPPPQRSITGICFDDRGDQLITAAEDETFRLYNCKTGKHVKTLYSKKYGIDLPRFTHKNTAIIYASTKEDDTIRYHSLHDNKYLQYFRGHKDKVISLEMSPIDDGFMSGSMDKTVRLWDLRTPTCRGLLPLPSYPVTAYDSTGMVFAVAVNHYSRILLYDQANFDKAPFLTITLEDPSLALISYPPRPIYMTSLSFSSDGKYLLVGCSGNAHYILDAFDGMLIAKLEGHVGLERKSMNVPQDIEPSKGISGEEVSWTPDSKYVVGGSLNGRVLIWDVQNLPSRSEAERLKMPTRVQPLATLEGHPGPTRCVKFNPRFAMMATAGTELVRVTSFSSSNACSCELKAFWLPDSSGDTEEFAKDLLKKRP</sequence>
<gene>
    <name evidence="8" type="ORF">CVT26_013371</name>
</gene>
<comment type="caution">
    <text evidence="8">The sequence shown here is derived from an EMBL/GenBank/DDBJ whole genome shotgun (WGS) entry which is preliminary data.</text>
</comment>
<dbReference type="OrthoDB" id="27537at2759"/>
<evidence type="ECO:0000256" key="5">
    <source>
        <dbReference type="ARBA" id="ARBA00023242"/>
    </source>
</evidence>
<dbReference type="PANTHER" id="PTHR19861">
    <property type="entry name" value="WD40 REPEAT PROTEIN SWD2"/>
    <property type="match status" value="1"/>
</dbReference>
<dbReference type="InterPro" id="IPR037867">
    <property type="entry name" value="Swd2/WDR82"/>
</dbReference>
<reference evidence="8 9" key="1">
    <citation type="journal article" date="2018" name="Evol. Lett.">
        <title>Horizontal gene cluster transfer increased hallucinogenic mushroom diversity.</title>
        <authorList>
            <person name="Reynolds H.T."/>
            <person name="Vijayakumar V."/>
            <person name="Gluck-Thaler E."/>
            <person name="Korotkin H.B."/>
            <person name="Matheny P.B."/>
            <person name="Slot J.C."/>
        </authorList>
    </citation>
    <scope>NUCLEOTIDE SEQUENCE [LARGE SCALE GENOMIC DNA]</scope>
    <source>
        <strain evidence="8 9">SRW20</strain>
    </source>
</reference>
<evidence type="ECO:0000313" key="8">
    <source>
        <dbReference type="EMBL" id="PPQ70047.1"/>
    </source>
</evidence>
<keyword evidence="3 6" id="KW-0853">WD repeat</keyword>
<dbReference type="EMBL" id="NHYE01005554">
    <property type="protein sequence ID" value="PPQ70047.1"/>
    <property type="molecule type" value="Genomic_DNA"/>
</dbReference>
<dbReference type="GO" id="GO:0016070">
    <property type="term" value="P:RNA metabolic process"/>
    <property type="evidence" value="ECO:0007669"/>
    <property type="project" value="UniProtKB-ARBA"/>
</dbReference>
<accession>A0A409VUX3</accession>
<evidence type="ECO:0000256" key="4">
    <source>
        <dbReference type="ARBA" id="ARBA00022737"/>
    </source>
</evidence>
<protein>
    <submittedName>
        <fullName evidence="8">Uncharacterized protein</fullName>
    </submittedName>
</protein>
<organism evidence="8 9">
    <name type="scientific">Gymnopilus dilepis</name>
    <dbReference type="NCBI Taxonomy" id="231916"/>
    <lineage>
        <taxon>Eukaryota</taxon>
        <taxon>Fungi</taxon>
        <taxon>Dikarya</taxon>
        <taxon>Basidiomycota</taxon>
        <taxon>Agaricomycotina</taxon>
        <taxon>Agaricomycetes</taxon>
        <taxon>Agaricomycetidae</taxon>
        <taxon>Agaricales</taxon>
        <taxon>Agaricineae</taxon>
        <taxon>Hymenogastraceae</taxon>
        <taxon>Gymnopilus</taxon>
    </lineage>
</organism>
<dbReference type="Gene3D" id="2.130.10.10">
    <property type="entry name" value="YVTN repeat-like/Quinoprotein amine dehydrogenase"/>
    <property type="match status" value="2"/>
</dbReference>
<dbReference type="STRING" id="231916.A0A409VUX3"/>
<dbReference type="Pfam" id="PF00400">
    <property type="entry name" value="WD40"/>
    <property type="match status" value="4"/>
</dbReference>
<name>A0A409VUX3_9AGAR</name>
<dbReference type="Proteomes" id="UP000284706">
    <property type="component" value="Unassembled WGS sequence"/>
</dbReference>
<evidence type="ECO:0000256" key="6">
    <source>
        <dbReference type="PROSITE-ProRule" id="PRU00221"/>
    </source>
</evidence>
<evidence type="ECO:0000256" key="2">
    <source>
        <dbReference type="ARBA" id="ARBA00005616"/>
    </source>
</evidence>
<evidence type="ECO:0000256" key="1">
    <source>
        <dbReference type="ARBA" id="ARBA00004123"/>
    </source>
</evidence>
<dbReference type="PROSITE" id="PS50294">
    <property type="entry name" value="WD_REPEATS_REGION"/>
    <property type="match status" value="1"/>
</dbReference>
<dbReference type="GO" id="GO:0048188">
    <property type="term" value="C:Set1C/COMPASS complex"/>
    <property type="evidence" value="ECO:0007669"/>
    <property type="project" value="TreeGrafter"/>
</dbReference>
<proteinExistence type="inferred from homology"/>
<dbReference type="PROSITE" id="PS50082">
    <property type="entry name" value="WD_REPEATS_2"/>
    <property type="match status" value="2"/>
</dbReference>
<keyword evidence="4" id="KW-0677">Repeat</keyword>
<dbReference type="FunFam" id="2.130.10.10:FF:001194">
    <property type="entry name" value="Unplaced genomic scaffold supercont1.1, whole genome shotgun sequence"/>
    <property type="match status" value="1"/>
</dbReference>
<dbReference type="GO" id="GO:0003682">
    <property type="term" value="F:chromatin binding"/>
    <property type="evidence" value="ECO:0007669"/>
    <property type="project" value="TreeGrafter"/>
</dbReference>
<keyword evidence="9" id="KW-1185">Reference proteome</keyword>
<feature type="repeat" description="WD" evidence="6">
    <location>
        <begin position="306"/>
        <end position="331"/>
    </location>
</feature>
<evidence type="ECO:0000313" key="9">
    <source>
        <dbReference type="Proteomes" id="UP000284706"/>
    </source>
</evidence>
<comment type="subcellular location">
    <subcellularLocation>
        <location evidence="1">Nucleus</location>
    </subcellularLocation>
</comment>
<dbReference type="InterPro" id="IPR001680">
    <property type="entry name" value="WD40_rpt"/>
</dbReference>
<dbReference type="InterPro" id="IPR015943">
    <property type="entry name" value="WD40/YVTN_repeat-like_dom_sf"/>
</dbReference>
<evidence type="ECO:0000256" key="3">
    <source>
        <dbReference type="ARBA" id="ARBA00022574"/>
    </source>
</evidence>
<dbReference type="InterPro" id="IPR019775">
    <property type="entry name" value="WD40_repeat_CS"/>
</dbReference>
<dbReference type="AlphaFoldDB" id="A0A409VUX3"/>